<evidence type="ECO:0000256" key="1">
    <source>
        <dbReference type="ARBA" id="ARBA00004651"/>
    </source>
</evidence>
<accession>A0AAP3XQD9</accession>
<keyword evidence="3 6" id="KW-0812">Transmembrane</keyword>
<evidence type="ECO:0000256" key="4">
    <source>
        <dbReference type="ARBA" id="ARBA00022989"/>
    </source>
</evidence>
<feature type="transmembrane region" description="Helical" evidence="6">
    <location>
        <begin position="102"/>
        <end position="121"/>
    </location>
</feature>
<comment type="subcellular location">
    <subcellularLocation>
        <location evidence="1">Cell membrane</location>
        <topology evidence="1">Multi-pass membrane protein</topology>
    </subcellularLocation>
</comment>
<dbReference type="InterPro" id="IPR005495">
    <property type="entry name" value="LptG/LptF_permease"/>
</dbReference>
<evidence type="ECO:0000256" key="6">
    <source>
        <dbReference type="SAM" id="Phobius"/>
    </source>
</evidence>
<feature type="transmembrane region" description="Helical" evidence="6">
    <location>
        <begin position="342"/>
        <end position="364"/>
    </location>
</feature>
<dbReference type="PANTHER" id="PTHR33529:SF6">
    <property type="entry name" value="YJGP_YJGQ FAMILY PERMEASE"/>
    <property type="match status" value="1"/>
</dbReference>
<gene>
    <name evidence="7" type="ORF">PZ740_05670</name>
</gene>
<feature type="transmembrane region" description="Helical" evidence="6">
    <location>
        <begin position="63"/>
        <end position="81"/>
    </location>
</feature>
<evidence type="ECO:0000313" key="7">
    <source>
        <dbReference type="EMBL" id="MDF1585871.1"/>
    </source>
</evidence>
<dbReference type="PANTHER" id="PTHR33529">
    <property type="entry name" value="SLR0882 PROTEIN-RELATED"/>
    <property type="match status" value="1"/>
</dbReference>
<name>A0AAP3XQD9_9PROT</name>
<dbReference type="RefSeq" id="WP_327788292.1">
    <property type="nucleotide sequence ID" value="NZ_JARGEQ010000047.1"/>
</dbReference>
<protein>
    <submittedName>
        <fullName evidence="7">LptF/LptG family permease</fullName>
    </submittedName>
</protein>
<comment type="caution">
    <text evidence="7">The sequence shown here is derived from an EMBL/GenBank/DDBJ whole genome shotgun (WGS) entry which is preliminary data.</text>
</comment>
<dbReference type="AlphaFoldDB" id="A0AAP3XQD9"/>
<dbReference type="EMBL" id="JARGEQ010000047">
    <property type="protein sequence ID" value="MDF1585871.1"/>
    <property type="molecule type" value="Genomic_DNA"/>
</dbReference>
<keyword evidence="4 6" id="KW-1133">Transmembrane helix</keyword>
<dbReference type="Proteomes" id="UP001301140">
    <property type="component" value="Unassembled WGS sequence"/>
</dbReference>
<keyword evidence="8" id="KW-1185">Reference proteome</keyword>
<sequence>MKIYDRYITGQIVRPMLAIVLIALAALLAERMLRVVDIVVGWRGSLVVIVEMLGYLIPHYMSLALPASFFIAILVVFGRLSRDGELDAMMASGLGLHRLLQPLLKVGLALLVITAITQSYLQPFSRYAYRAALFTLSNVSFQALLRERLFVTLGSTTYSVEGLSEDRSSFEGLLLHDDRGGGRSVTITAQEGRVVPPQNNEPLTLELSDGVQQFVPETGEAGKAPEGGATVRFRNFTSDLQGNQPGTFRPRGEDERELTLPELWAGLSTPVEGIDDVEIESEFHGRVVRILSALTLPLVALPLAIARRRARRSYGMVIGIALLVAYNQVLQVGEGLADNGRISSWLALWVPFGLFALIGLLLTWSKTTRVPAGSGTSWLDDLLERAGERFERLVSIRLGRS</sequence>
<dbReference type="GO" id="GO:0043190">
    <property type="term" value="C:ATP-binding cassette (ABC) transporter complex"/>
    <property type="evidence" value="ECO:0007669"/>
    <property type="project" value="TreeGrafter"/>
</dbReference>
<evidence type="ECO:0000256" key="3">
    <source>
        <dbReference type="ARBA" id="ARBA00022692"/>
    </source>
</evidence>
<feature type="transmembrane region" description="Helical" evidence="6">
    <location>
        <begin position="313"/>
        <end position="330"/>
    </location>
</feature>
<proteinExistence type="predicted"/>
<dbReference type="GO" id="GO:0015920">
    <property type="term" value="P:lipopolysaccharide transport"/>
    <property type="evidence" value="ECO:0007669"/>
    <property type="project" value="TreeGrafter"/>
</dbReference>
<evidence type="ECO:0000256" key="2">
    <source>
        <dbReference type="ARBA" id="ARBA00022475"/>
    </source>
</evidence>
<dbReference type="Pfam" id="PF03739">
    <property type="entry name" value="LptF_LptG"/>
    <property type="match status" value="1"/>
</dbReference>
<organism evidence="7 8">
    <name type="scientific">Marinimicrococcus flavescens</name>
    <dbReference type="NCBI Taxonomy" id="3031815"/>
    <lineage>
        <taxon>Bacteria</taxon>
        <taxon>Pseudomonadati</taxon>
        <taxon>Pseudomonadota</taxon>
        <taxon>Alphaproteobacteria</taxon>
        <taxon>Geminicoccales</taxon>
        <taxon>Geminicoccaceae</taxon>
        <taxon>Marinimicrococcus</taxon>
    </lineage>
</organism>
<keyword evidence="2" id="KW-1003">Cell membrane</keyword>
<evidence type="ECO:0000256" key="5">
    <source>
        <dbReference type="ARBA" id="ARBA00023136"/>
    </source>
</evidence>
<evidence type="ECO:0000313" key="8">
    <source>
        <dbReference type="Proteomes" id="UP001301140"/>
    </source>
</evidence>
<reference evidence="7 8" key="1">
    <citation type="submission" date="2023-03" db="EMBL/GenBank/DDBJ databases">
        <title>YIM 152171 draft genome.</title>
        <authorList>
            <person name="Yang Z."/>
        </authorList>
    </citation>
    <scope>NUCLEOTIDE SEQUENCE [LARGE SCALE GENOMIC DNA]</scope>
    <source>
        <strain evidence="7 8">YIM 152171</strain>
    </source>
</reference>
<keyword evidence="5 6" id="KW-0472">Membrane</keyword>
<feature type="transmembrane region" description="Helical" evidence="6">
    <location>
        <begin position="12"/>
        <end position="29"/>
    </location>
</feature>